<dbReference type="InterPro" id="IPR055592">
    <property type="entry name" value="DUF7168"/>
</dbReference>
<dbReference type="Pfam" id="PF10979">
    <property type="entry name" value="DUF2786"/>
    <property type="match status" value="1"/>
</dbReference>
<protein>
    <submittedName>
        <fullName evidence="3">Uncharacterized protein</fullName>
    </submittedName>
</protein>
<dbReference type="Pfam" id="PF23771">
    <property type="entry name" value="DUF7168"/>
    <property type="match status" value="1"/>
</dbReference>
<reference evidence="3" key="1">
    <citation type="submission" date="2020-05" db="EMBL/GenBank/DDBJ databases">
        <authorList>
            <person name="Chiriac C."/>
            <person name="Salcher M."/>
            <person name="Ghai R."/>
            <person name="Kavagutti S V."/>
        </authorList>
    </citation>
    <scope>NUCLEOTIDE SEQUENCE</scope>
</reference>
<proteinExistence type="predicted"/>
<evidence type="ECO:0000259" key="2">
    <source>
        <dbReference type="Pfam" id="PF23771"/>
    </source>
</evidence>
<organism evidence="3">
    <name type="scientific">uncultured Caudovirales phage</name>
    <dbReference type="NCBI Taxonomy" id="2100421"/>
    <lineage>
        <taxon>Viruses</taxon>
        <taxon>Duplodnaviria</taxon>
        <taxon>Heunggongvirae</taxon>
        <taxon>Uroviricota</taxon>
        <taxon>Caudoviricetes</taxon>
        <taxon>Peduoviridae</taxon>
        <taxon>Maltschvirus</taxon>
        <taxon>Maltschvirus maltsch</taxon>
    </lineage>
</organism>
<dbReference type="EMBL" id="LR797210">
    <property type="protein sequence ID" value="CAB4194432.1"/>
    <property type="molecule type" value="Genomic_DNA"/>
</dbReference>
<feature type="domain" description="DUF2786" evidence="1">
    <location>
        <begin position="12"/>
        <end position="52"/>
    </location>
</feature>
<name>A0A6J5REN1_9CAUD</name>
<evidence type="ECO:0000313" key="3">
    <source>
        <dbReference type="EMBL" id="CAB4194432.1"/>
    </source>
</evidence>
<dbReference type="InterPro" id="IPR024498">
    <property type="entry name" value="DUF2786"/>
</dbReference>
<gene>
    <name evidence="3" type="ORF">UFOVP1254_57</name>
</gene>
<feature type="domain" description="DUF7168" evidence="2">
    <location>
        <begin position="66"/>
        <end position="171"/>
    </location>
</feature>
<sequence length="244" mass="26678">MTDQATPDVSNKILGRIKRMMALANDAAASEGERDNALRMSYKLLAAHNLSMVDVEAHGAVQPEKREQHRASFVVYPWARNMAHNIAELFFCKYYFQRAGSGKQATHTFLGKVSNATTCSIVADYVVRSVLKEAARRYRSAISPEARDFAVGVARRIGERVRELRREESAATPGTALVLASLYDSEKKANDSWLAQLGVTLTVKASSTKAVTNAAAYHAGKKFGDSVSLSAQVGHTANTTKRLE</sequence>
<evidence type="ECO:0000259" key="1">
    <source>
        <dbReference type="Pfam" id="PF10979"/>
    </source>
</evidence>
<accession>A0A6J5REN1</accession>